<dbReference type="AlphaFoldDB" id="G8NYF5"/>
<dbReference type="RefSeq" id="WP_014266795.1">
    <property type="nucleotide sequence ID" value="NC_016631.1"/>
</dbReference>
<reference evidence="1 2" key="1">
    <citation type="submission" date="2011-11" db="EMBL/GenBank/DDBJ databases">
        <title>Complete sequence of Granulicella mallensis MP5ACTX8.</title>
        <authorList>
            <consortium name="US DOE Joint Genome Institute"/>
            <person name="Lucas S."/>
            <person name="Copeland A."/>
            <person name="Lapidus A."/>
            <person name="Cheng J.-F."/>
            <person name="Goodwin L."/>
            <person name="Pitluck S."/>
            <person name="Peters L."/>
            <person name="Lu M."/>
            <person name="Detter J.C."/>
            <person name="Han C."/>
            <person name="Tapia R."/>
            <person name="Land M."/>
            <person name="Hauser L."/>
            <person name="Kyrpides N."/>
            <person name="Ivanova N."/>
            <person name="Mikhailova N."/>
            <person name="Pagani I."/>
            <person name="Rawat S."/>
            <person name="Mannisto M."/>
            <person name="Haggblom M."/>
            <person name="Woyke T."/>
        </authorList>
    </citation>
    <scope>NUCLEOTIDE SEQUENCE [LARGE SCALE GENOMIC DNA]</scope>
    <source>
        <strain evidence="2">ATCC BAA-1857 / DSM 23137 / MP5ACTX8</strain>
    </source>
</reference>
<dbReference type="KEGG" id="gma:AciX8_3633"/>
<evidence type="ECO:0000313" key="1">
    <source>
        <dbReference type="EMBL" id="AEU37921.1"/>
    </source>
</evidence>
<dbReference type="EMBL" id="CP003130">
    <property type="protein sequence ID" value="AEU37921.1"/>
    <property type="molecule type" value="Genomic_DNA"/>
</dbReference>
<accession>G8NYF5</accession>
<dbReference type="InterPro" id="IPR021109">
    <property type="entry name" value="Peptidase_aspartic_dom_sf"/>
</dbReference>
<dbReference type="STRING" id="682795.AciX8_3633"/>
<dbReference type="eggNOG" id="COG0793">
    <property type="taxonomic scope" value="Bacteria"/>
</dbReference>
<organism evidence="1 2">
    <name type="scientific">Granulicella mallensis (strain ATCC BAA-1857 / DSM 23137 / MP5ACTX8)</name>
    <dbReference type="NCBI Taxonomy" id="682795"/>
    <lineage>
        <taxon>Bacteria</taxon>
        <taxon>Pseudomonadati</taxon>
        <taxon>Acidobacteriota</taxon>
        <taxon>Terriglobia</taxon>
        <taxon>Terriglobales</taxon>
        <taxon>Acidobacteriaceae</taxon>
        <taxon>Granulicella</taxon>
    </lineage>
</organism>
<dbReference type="Proteomes" id="UP000007113">
    <property type="component" value="Chromosome"/>
</dbReference>
<name>G8NYF5_GRAMM</name>
<evidence type="ECO:0000313" key="2">
    <source>
        <dbReference type="Proteomes" id="UP000007113"/>
    </source>
</evidence>
<dbReference type="Gene3D" id="2.40.70.10">
    <property type="entry name" value="Acid Proteases"/>
    <property type="match status" value="2"/>
</dbReference>
<gene>
    <name evidence="1" type="ordered locus">AciX8_3633</name>
</gene>
<keyword evidence="2" id="KW-1185">Reference proteome</keyword>
<proteinExistence type="predicted"/>
<evidence type="ECO:0008006" key="3">
    <source>
        <dbReference type="Google" id="ProtNLM"/>
    </source>
</evidence>
<sequence>MKASSSCQLSSCRAGGLIVLLLAILAPTLQMKAQSSKTKPAFSLPFVNHDGYIIVSLDFNKAGPRFFLVDTGLSDTMLDSGFAEQMKLDTYEEKGLKATGIFSQDAIPARVARKGVIHQKKLSFASGPYPIFNISGLSQGLGIDLAGVLGFPIFGKYVVEINYDTKTLDYFKPKKFEYQGSGQVLPLKGSRKLIIDAGLTLNNCQQVSVPLILDTGSNDSLQLDKTAQIKYGFPGKQPLHSNGKGTIVMGGPEGTEMEPSSKAGKIKSLQLGSYTLPDVETVFAERDAVTEDSAPTDGVLGVELLSQFNIIVNKPNGSLILESRKSMVTNQPPACVPSS</sequence>
<dbReference type="HOGENOM" id="CLU_818270_0_0_0"/>
<protein>
    <recommendedName>
        <fullName evidence="3">Aspartyl protease</fullName>
    </recommendedName>
</protein>